<dbReference type="AlphaFoldDB" id="A0A9P8VVT5"/>
<dbReference type="EMBL" id="JAGPYM010000026">
    <property type="protein sequence ID" value="KAH6880362.1"/>
    <property type="molecule type" value="Genomic_DNA"/>
</dbReference>
<dbReference type="Pfam" id="PF06985">
    <property type="entry name" value="HET"/>
    <property type="match status" value="1"/>
</dbReference>
<dbReference type="InterPro" id="IPR010730">
    <property type="entry name" value="HET"/>
</dbReference>
<dbReference type="PANTHER" id="PTHR10622">
    <property type="entry name" value="HET DOMAIN-CONTAINING PROTEIN"/>
    <property type="match status" value="1"/>
</dbReference>
<keyword evidence="4" id="KW-1185">Reference proteome</keyword>
<organism evidence="3 4">
    <name type="scientific">Thelonectria olida</name>
    <dbReference type="NCBI Taxonomy" id="1576542"/>
    <lineage>
        <taxon>Eukaryota</taxon>
        <taxon>Fungi</taxon>
        <taxon>Dikarya</taxon>
        <taxon>Ascomycota</taxon>
        <taxon>Pezizomycotina</taxon>
        <taxon>Sordariomycetes</taxon>
        <taxon>Hypocreomycetidae</taxon>
        <taxon>Hypocreales</taxon>
        <taxon>Nectriaceae</taxon>
        <taxon>Thelonectria</taxon>
    </lineage>
</organism>
<feature type="domain" description="Heterokaryon incompatibility" evidence="1">
    <location>
        <begin position="21"/>
        <end position="109"/>
    </location>
</feature>
<evidence type="ECO:0000313" key="3">
    <source>
        <dbReference type="EMBL" id="KAH6880362.1"/>
    </source>
</evidence>
<comment type="caution">
    <text evidence="3">The sequence shown here is derived from an EMBL/GenBank/DDBJ whole genome shotgun (WGS) entry which is preliminary data.</text>
</comment>
<accession>A0A9P8VVT5</accession>
<sequence length="276" mass="31311">MRLINTRTLKMQEFISRPPPYAILSHTWGKGEVSIQDFHSLPLREKKQGFSKIKATCQQARNQGLDYAWVDTCCIDKTSSSDLGEAINSMFKWYRDSAVCYAFLEDIPSEDSTPDETTRNTTTLGFGHSRWFTRGWTLQELIAPSRVEFYNRSWQQIGGKKELATSLATATGIDAFILDGTGDLGQVSVGRRMSWAVDRETAREEDIAYSLLGIFNVNMALIYGEGARAFLRLQEKILQHSDDHTIFAWRGSPLSVNREEARGLFATSPNEFRNFL</sequence>
<evidence type="ECO:0000259" key="2">
    <source>
        <dbReference type="Pfam" id="PF26640"/>
    </source>
</evidence>
<protein>
    <submittedName>
        <fullName evidence="3">Heterokaryon incompatibility protein-domain-containing protein</fullName>
    </submittedName>
</protein>
<name>A0A9P8VVT5_9HYPO</name>
<dbReference type="OrthoDB" id="20872at2759"/>
<gene>
    <name evidence="3" type="ORF">B0T10DRAFT_390664</name>
</gene>
<dbReference type="Pfam" id="PF26640">
    <property type="entry name" value="DUF8212"/>
    <property type="match status" value="1"/>
</dbReference>
<feature type="non-terminal residue" evidence="3">
    <location>
        <position position="276"/>
    </location>
</feature>
<feature type="domain" description="DUF8212" evidence="2">
    <location>
        <begin position="228"/>
        <end position="258"/>
    </location>
</feature>
<reference evidence="3 4" key="1">
    <citation type="journal article" date="2021" name="Nat. Commun.">
        <title>Genetic determinants of endophytism in the Arabidopsis root mycobiome.</title>
        <authorList>
            <person name="Mesny F."/>
            <person name="Miyauchi S."/>
            <person name="Thiergart T."/>
            <person name="Pickel B."/>
            <person name="Atanasova L."/>
            <person name="Karlsson M."/>
            <person name="Huettel B."/>
            <person name="Barry K.W."/>
            <person name="Haridas S."/>
            <person name="Chen C."/>
            <person name="Bauer D."/>
            <person name="Andreopoulos W."/>
            <person name="Pangilinan J."/>
            <person name="LaButti K."/>
            <person name="Riley R."/>
            <person name="Lipzen A."/>
            <person name="Clum A."/>
            <person name="Drula E."/>
            <person name="Henrissat B."/>
            <person name="Kohler A."/>
            <person name="Grigoriev I.V."/>
            <person name="Martin F.M."/>
            <person name="Hacquard S."/>
        </authorList>
    </citation>
    <scope>NUCLEOTIDE SEQUENCE [LARGE SCALE GENOMIC DNA]</scope>
    <source>
        <strain evidence="3 4">MPI-CAGE-CH-0241</strain>
    </source>
</reference>
<evidence type="ECO:0000259" key="1">
    <source>
        <dbReference type="Pfam" id="PF06985"/>
    </source>
</evidence>
<dbReference type="Proteomes" id="UP000777438">
    <property type="component" value="Unassembled WGS sequence"/>
</dbReference>
<dbReference type="PANTHER" id="PTHR10622:SF10">
    <property type="entry name" value="HET DOMAIN-CONTAINING PROTEIN"/>
    <property type="match status" value="1"/>
</dbReference>
<dbReference type="InterPro" id="IPR058525">
    <property type="entry name" value="DUF8212"/>
</dbReference>
<proteinExistence type="predicted"/>
<evidence type="ECO:0000313" key="4">
    <source>
        <dbReference type="Proteomes" id="UP000777438"/>
    </source>
</evidence>